<sequence length="705" mass="79340">MLLYPKNLHVKMSLAFPSISLSALILFSFTFIIFNSKGQCTHVSSLKFSPNSSFKVALFADLHYGEATSTDWGPQQDKNSSKAMSTLLDRERPDFVVFLGDIITANNLLIANASYYWEQAISPARKRGIPWATVFGNHDDASFVWPSEWFSATGIPHVRCPPKALQRSGEGTCSFRGTTRLELMKDEIERNNLSCSESGPMDLWPSVSNYVLQMKSSENPKSTVAFLYFLDSGGGSYPELISNAQVRWFQQKSQEINPCSRVPELVFWHIPSKAYKRVAPRFRIHKPCVGSINMERVAAQEAEWGIMDVLLSRPSVKAIFVGHNHGLDWCCPYKKLWLCFARHTGYGGYGTWPKGARIIDITEQPFSIRSWIRMEEGDIHNLHYGENPWSDWGPNNDRASDRAMSDLLDQEKPDFVVFLGDLITANNLLVANASFYWDQAMSSTKNRGIHWATVFGNHDDAKFEWPPEWKVTGIPEVRCPPTSSGSGSGTCEFKGTTRLELMEGEIERNKLSRSQSGPTDLRPSISNYVLPITSPENPQSTVAFMYFLDSGGGSYPGFISDAQVRWFQGKSQEINPGSTVPELVFWHIPSKAYEEVAPRSGIQQPCVGSINMDRVAAQEQELGIMDVLSSRPSVKAVFVGHNHQNDWCCPYKKLWLCYARHTGYGGYGWELPKGARIIDITEQPFSIKSWIRMEKGEIHSEVVLS</sequence>
<organism evidence="1 2">
    <name type="scientific">Persea americana</name>
    <name type="common">Avocado</name>
    <dbReference type="NCBI Taxonomy" id="3435"/>
    <lineage>
        <taxon>Eukaryota</taxon>
        <taxon>Viridiplantae</taxon>
        <taxon>Streptophyta</taxon>
        <taxon>Embryophyta</taxon>
        <taxon>Tracheophyta</taxon>
        <taxon>Spermatophyta</taxon>
        <taxon>Magnoliopsida</taxon>
        <taxon>Magnoliidae</taxon>
        <taxon>Laurales</taxon>
        <taxon>Lauraceae</taxon>
        <taxon>Persea</taxon>
    </lineage>
</organism>
<evidence type="ECO:0000313" key="1">
    <source>
        <dbReference type="EMBL" id="KAJ8646288.1"/>
    </source>
</evidence>
<accession>A0ACC2MLM7</accession>
<dbReference type="EMBL" id="CM056810">
    <property type="protein sequence ID" value="KAJ8646288.1"/>
    <property type="molecule type" value="Genomic_DNA"/>
</dbReference>
<name>A0ACC2MLM7_PERAE</name>
<comment type="caution">
    <text evidence="1">The sequence shown here is derived from an EMBL/GenBank/DDBJ whole genome shotgun (WGS) entry which is preliminary data.</text>
</comment>
<gene>
    <name evidence="1" type="ORF">MRB53_008036</name>
</gene>
<proteinExistence type="predicted"/>
<keyword evidence="2" id="KW-1185">Reference proteome</keyword>
<reference evidence="1 2" key="1">
    <citation type="journal article" date="2022" name="Hortic Res">
        <title>A haplotype resolved chromosomal level avocado genome allows analysis of novel avocado genes.</title>
        <authorList>
            <person name="Nath O."/>
            <person name="Fletcher S.J."/>
            <person name="Hayward A."/>
            <person name="Shaw L.M."/>
            <person name="Masouleh A.K."/>
            <person name="Furtado A."/>
            <person name="Henry R.J."/>
            <person name="Mitter N."/>
        </authorList>
    </citation>
    <scope>NUCLEOTIDE SEQUENCE [LARGE SCALE GENOMIC DNA]</scope>
    <source>
        <strain evidence="2">cv. Hass</strain>
    </source>
</reference>
<dbReference type="Proteomes" id="UP001234297">
    <property type="component" value="Chromosome 2"/>
</dbReference>
<protein>
    <submittedName>
        <fullName evidence="1">Uncharacterized protein</fullName>
    </submittedName>
</protein>
<evidence type="ECO:0000313" key="2">
    <source>
        <dbReference type="Proteomes" id="UP001234297"/>
    </source>
</evidence>